<evidence type="ECO:0000313" key="2">
    <source>
        <dbReference type="EMBL" id="TFY80244.1"/>
    </source>
</evidence>
<feature type="compositionally biased region" description="Basic residues" evidence="1">
    <location>
        <begin position="146"/>
        <end position="157"/>
    </location>
</feature>
<feature type="region of interest" description="Disordered" evidence="1">
    <location>
        <begin position="1"/>
        <end position="54"/>
    </location>
</feature>
<dbReference type="AlphaFoldDB" id="A0A4Z0A187"/>
<sequence length="381" mass="39758">MAHSPLSSSIENVSTSGRWADDVDSASTSDDEIVWSLSSSPELDSQGAGSRSPLSDDFILISRAGSPGGIASVLSSPRSGPSADSPELIAALSSMSLSPAASSNFSSFVVNIPKAKTSAVLPASPAAKVKQQQQPPTPKSPATVSKRAKKAGAKTKAKQAQEASSQPQPTTPKKKAPNAKSASASYPSPPSSPAENRSGAKKAKKAANSQSQNPPAGYARSVVDDASSVGGEEASSADSDSDGEKPSPAYFEARKFMTSYLANPPPAGNNGSTLLLMQALIIELGLDTTRRSSTSKKPTPSPFSIANLPNTMTQAKLLLKGSAFINIRDYLDVREQGQGALRRAMHPSRSALAKDLRKKRMPLGWVKKTGLNVLLVNTRFN</sequence>
<dbReference type="EMBL" id="SFCI01000368">
    <property type="protein sequence ID" value="TFY80244.1"/>
    <property type="molecule type" value="Genomic_DNA"/>
</dbReference>
<evidence type="ECO:0000313" key="3">
    <source>
        <dbReference type="Proteomes" id="UP000298061"/>
    </source>
</evidence>
<feature type="compositionally biased region" description="Polar residues" evidence="1">
    <location>
        <begin position="36"/>
        <end position="53"/>
    </location>
</feature>
<keyword evidence="3" id="KW-1185">Reference proteome</keyword>
<feature type="compositionally biased region" description="Low complexity" evidence="1">
    <location>
        <begin position="225"/>
        <end position="238"/>
    </location>
</feature>
<feature type="compositionally biased region" description="Low complexity" evidence="1">
    <location>
        <begin position="122"/>
        <end position="145"/>
    </location>
</feature>
<comment type="caution">
    <text evidence="2">The sequence shown here is derived from an EMBL/GenBank/DDBJ whole genome shotgun (WGS) entry which is preliminary data.</text>
</comment>
<evidence type="ECO:0000256" key="1">
    <source>
        <dbReference type="SAM" id="MobiDB-lite"/>
    </source>
</evidence>
<organism evidence="2 3">
    <name type="scientific">Hericium alpestre</name>
    <dbReference type="NCBI Taxonomy" id="135208"/>
    <lineage>
        <taxon>Eukaryota</taxon>
        <taxon>Fungi</taxon>
        <taxon>Dikarya</taxon>
        <taxon>Basidiomycota</taxon>
        <taxon>Agaricomycotina</taxon>
        <taxon>Agaricomycetes</taxon>
        <taxon>Russulales</taxon>
        <taxon>Hericiaceae</taxon>
        <taxon>Hericium</taxon>
    </lineage>
</organism>
<accession>A0A4Z0A187</accession>
<proteinExistence type="predicted"/>
<reference evidence="2 3" key="1">
    <citation type="submission" date="2019-02" db="EMBL/GenBank/DDBJ databases">
        <title>Genome sequencing of the rare red list fungi Hericium alpestre (H. flagellum).</title>
        <authorList>
            <person name="Buettner E."/>
            <person name="Kellner H."/>
        </authorList>
    </citation>
    <scope>NUCLEOTIDE SEQUENCE [LARGE SCALE GENOMIC DNA]</scope>
    <source>
        <strain evidence="2 3">DSM 108284</strain>
    </source>
</reference>
<gene>
    <name evidence="2" type="ORF">EWM64_g3768</name>
</gene>
<feature type="compositionally biased region" description="Polar residues" evidence="1">
    <location>
        <begin position="1"/>
        <end position="17"/>
    </location>
</feature>
<dbReference type="OrthoDB" id="2596481at2759"/>
<feature type="compositionally biased region" description="Low complexity" evidence="1">
    <location>
        <begin position="158"/>
        <end position="168"/>
    </location>
</feature>
<name>A0A4Z0A187_9AGAM</name>
<feature type="region of interest" description="Disordered" evidence="1">
    <location>
        <begin position="119"/>
        <end position="248"/>
    </location>
</feature>
<protein>
    <submittedName>
        <fullName evidence="2">Uncharacterized protein</fullName>
    </submittedName>
</protein>
<dbReference type="Proteomes" id="UP000298061">
    <property type="component" value="Unassembled WGS sequence"/>
</dbReference>